<dbReference type="GO" id="GO:0043025">
    <property type="term" value="C:neuronal cell body"/>
    <property type="evidence" value="ECO:0007669"/>
    <property type="project" value="TreeGrafter"/>
</dbReference>
<dbReference type="Proteomes" id="UP000298663">
    <property type="component" value="Unassembled WGS sequence"/>
</dbReference>
<dbReference type="InterPro" id="IPR036179">
    <property type="entry name" value="Ig-like_dom_sf"/>
</dbReference>
<name>A0A4U5MJG3_STECR</name>
<proteinExistence type="predicted"/>
<protein>
    <recommendedName>
        <fullName evidence="5">Ig-like domain-containing protein</fullName>
    </recommendedName>
</protein>
<accession>A0A4U5MJG3</accession>
<evidence type="ECO:0000256" key="2">
    <source>
        <dbReference type="ARBA" id="ARBA00023157"/>
    </source>
</evidence>
<evidence type="ECO:0000259" key="5">
    <source>
        <dbReference type="PROSITE" id="PS50835"/>
    </source>
</evidence>
<dbReference type="GO" id="GO:0050808">
    <property type="term" value="P:synapse organization"/>
    <property type="evidence" value="ECO:0007669"/>
    <property type="project" value="TreeGrafter"/>
</dbReference>
<comment type="caution">
    <text evidence="6">The sequence shown here is derived from an EMBL/GenBank/DDBJ whole genome shotgun (WGS) entry which is preliminary data.</text>
</comment>
<dbReference type="GO" id="GO:0007156">
    <property type="term" value="P:homophilic cell adhesion via plasma membrane adhesion molecules"/>
    <property type="evidence" value="ECO:0007669"/>
    <property type="project" value="TreeGrafter"/>
</dbReference>
<keyword evidence="4" id="KW-0812">Transmembrane</keyword>
<dbReference type="SUPFAM" id="SSF48726">
    <property type="entry name" value="Immunoglobulin"/>
    <property type="match status" value="1"/>
</dbReference>
<evidence type="ECO:0000313" key="7">
    <source>
        <dbReference type="Proteomes" id="UP000298663"/>
    </source>
</evidence>
<gene>
    <name evidence="6" type="ORF">L596_021397</name>
</gene>
<keyword evidence="2" id="KW-1015">Disulfide bond</keyword>
<reference evidence="6 7" key="2">
    <citation type="journal article" date="2019" name="G3 (Bethesda)">
        <title>Hybrid Assembly of the Genome of the Entomopathogenic Nematode Steinernema carpocapsae Identifies the X-Chromosome.</title>
        <authorList>
            <person name="Serra L."/>
            <person name="Macchietto M."/>
            <person name="Macias-Munoz A."/>
            <person name="McGill C.J."/>
            <person name="Rodriguez I.M."/>
            <person name="Rodriguez B."/>
            <person name="Murad R."/>
            <person name="Mortazavi A."/>
        </authorList>
    </citation>
    <scope>NUCLEOTIDE SEQUENCE [LARGE SCALE GENOMIC DNA]</scope>
    <source>
        <strain evidence="6 7">ALL</strain>
    </source>
</reference>
<dbReference type="PANTHER" id="PTHR45080:SF8">
    <property type="entry name" value="IG-LIKE DOMAIN-CONTAINING PROTEIN"/>
    <property type="match status" value="1"/>
</dbReference>
<keyword evidence="4" id="KW-1133">Transmembrane helix</keyword>
<dbReference type="GO" id="GO:0030424">
    <property type="term" value="C:axon"/>
    <property type="evidence" value="ECO:0007669"/>
    <property type="project" value="TreeGrafter"/>
</dbReference>
<feature type="transmembrane region" description="Helical" evidence="4">
    <location>
        <begin position="129"/>
        <end position="145"/>
    </location>
</feature>
<dbReference type="Gene3D" id="2.60.40.10">
    <property type="entry name" value="Immunoglobulins"/>
    <property type="match status" value="1"/>
</dbReference>
<dbReference type="InterPro" id="IPR007110">
    <property type="entry name" value="Ig-like_dom"/>
</dbReference>
<evidence type="ECO:0000256" key="4">
    <source>
        <dbReference type="SAM" id="Phobius"/>
    </source>
</evidence>
<dbReference type="SMART" id="SM00409">
    <property type="entry name" value="IG"/>
    <property type="match status" value="1"/>
</dbReference>
<evidence type="ECO:0000256" key="3">
    <source>
        <dbReference type="ARBA" id="ARBA00023319"/>
    </source>
</evidence>
<dbReference type="PROSITE" id="PS50835">
    <property type="entry name" value="IG_LIKE"/>
    <property type="match status" value="1"/>
</dbReference>
<dbReference type="OrthoDB" id="114660at2759"/>
<keyword evidence="1" id="KW-0732">Signal</keyword>
<organism evidence="6 7">
    <name type="scientific">Steinernema carpocapsae</name>
    <name type="common">Entomopathogenic nematode</name>
    <dbReference type="NCBI Taxonomy" id="34508"/>
    <lineage>
        <taxon>Eukaryota</taxon>
        <taxon>Metazoa</taxon>
        <taxon>Ecdysozoa</taxon>
        <taxon>Nematoda</taxon>
        <taxon>Chromadorea</taxon>
        <taxon>Rhabditida</taxon>
        <taxon>Tylenchina</taxon>
        <taxon>Panagrolaimomorpha</taxon>
        <taxon>Strongyloidoidea</taxon>
        <taxon>Steinernematidae</taxon>
        <taxon>Steinernema</taxon>
    </lineage>
</organism>
<keyword evidence="4" id="KW-0472">Membrane</keyword>
<keyword evidence="7" id="KW-1185">Reference proteome</keyword>
<dbReference type="InterPro" id="IPR003598">
    <property type="entry name" value="Ig_sub2"/>
</dbReference>
<keyword evidence="3" id="KW-0393">Immunoglobulin domain</keyword>
<dbReference type="InterPro" id="IPR050958">
    <property type="entry name" value="Cell_Adh-Cytoskel_Orgn"/>
</dbReference>
<dbReference type="CDD" id="cd00096">
    <property type="entry name" value="Ig"/>
    <property type="match status" value="1"/>
</dbReference>
<sequence>MFVYMRPVFEHYGDVKLEPKGNDTVETFAYAFPNGVAVLPCKVVGFPKPKVTWYKGAEQLVTKPYVAKVVEKKYTIVNGTDLRINNVEEADLATYRCVAKNSFPWNGSADERSLYSATLETHLQFSSRYGIIILLILIIYCCAYCKRRMSHSDNYDVASREKNLQSLEAQRLHEDSDGDY</sequence>
<dbReference type="SMART" id="SM00408">
    <property type="entry name" value="IGc2"/>
    <property type="match status" value="1"/>
</dbReference>
<evidence type="ECO:0000256" key="1">
    <source>
        <dbReference type="ARBA" id="ARBA00022729"/>
    </source>
</evidence>
<dbReference type="Pfam" id="PF07679">
    <property type="entry name" value="I-set"/>
    <property type="match status" value="1"/>
</dbReference>
<dbReference type="GO" id="GO:0008046">
    <property type="term" value="F:axon guidance receptor activity"/>
    <property type="evidence" value="ECO:0007669"/>
    <property type="project" value="TreeGrafter"/>
</dbReference>
<reference evidence="6 7" key="1">
    <citation type="journal article" date="2015" name="Genome Biol.">
        <title>Comparative genomics of Steinernema reveals deeply conserved gene regulatory networks.</title>
        <authorList>
            <person name="Dillman A.R."/>
            <person name="Macchietto M."/>
            <person name="Porter C.F."/>
            <person name="Rogers A."/>
            <person name="Williams B."/>
            <person name="Antoshechkin I."/>
            <person name="Lee M.M."/>
            <person name="Goodwin Z."/>
            <person name="Lu X."/>
            <person name="Lewis E.E."/>
            <person name="Goodrich-Blair H."/>
            <person name="Stock S.P."/>
            <person name="Adams B.J."/>
            <person name="Sternberg P.W."/>
            <person name="Mortazavi A."/>
        </authorList>
    </citation>
    <scope>NUCLEOTIDE SEQUENCE [LARGE SCALE GENOMIC DNA]</scope>
    <source>
        <strain evidence="6 7">ALL</strain>
    </source>
</reference>
<dbReference type="EMBL" id="AZBU02000007">
    <property type="protein sequence ID" value="TKR69213.1"/>
    <property type="molecule type" value="Genomic_DNA"/>
</dbReference>
<dbReference type="GO" id="GO:0005886">
    <property type="term" value="C:plasma membrane"/>
    <property type="evidence" value="ECO:0007669"/>
    <property type="project" value="TreeGrafter"/>
</dbReference>
<dbReference type="AlphaFoldDB" id="A0A4U5MJG3"/>
<evidence type="ECO:0000313" key="6">
    <source>
        <dbReference type="EMBL" id="TKR69213.1"/>
    </source>
</evidence>
<dbReference type="PANTHER" id="PTHR45080">
    <property type="entry name" value="CONTACTIN 5"/>
    <property type="match status" value="1"/>
</dbReference>
<dbReference type="InterPro" id="IPR013098">
    <property type="entry name" value="Ig_I-set"/>
</dbReference>
<dbReference type="InterPro" id="IPR013783">
    <property type="entry name" value="Ig-like_fold"/>
</dbReference>
<dbReference type="InterPro" id="IPR003599">
    <property type="entry name" value="Ig_sub"/>
</dbReference>
<feature type="domain" description="Ig-like" evidence="5">
    <location>
        <begin position="19"/>
        <end position="115"/>
    </location>
</feature>